<gene>
    <name evidence="1" type="ORF">BpHYR1_009616</name>
</gene>
<proteinExistence type="predicted"/>
<dbReference type="EMBL" id="REGN01005082">
    <property type="protein sequence ID" value="RNA14943.1"/>
    <property type="molecule type" value="Genomic_DNA"/>
</dbReference>
<evidence type="ECO:0000313" key="1">
    <source>
        <dbReference type="EMBL" id="RNA14943.1"/>
    </source>
</evidence>
<comment type="caution">
    <text evidence="1">The sequence shown here is derived from an EMBL/GenBank/DDBJ whole genome shotgun (WGS) entry which is preliminary data.</text>
</comment>
<dbReference type="AlphaFoldDB" id="A0A3M7QUJ1"/>
<protein>
    <submittedName>
        <fullName evidence="1">Uncharacterized protein</fullName>
    </submittedName>
</protein>
<organism evidence="1 2">
    <name type="scientific">Brachionus plicatilis</name>
    <name type="common">Marine rotifer</name>
    <name type="synonym">Brachionus muelleri</name>
    <dbReference type="NCBI Taxonomy" id="10195"/>
    <lineage>
        <taxon>Eukaryota</taxon>
        <taxon>Metazoa</taxon>
        <taxon>Spiralia</taxon>
        <taxon>Gnathifera</taxon>
        <taxon>Rotifera</taxon>
        <taxon>Eurotatoria</taxon>
        <taxon>Monogononta</taxon>
        <taxon>Pseudotrocha</taxon>
        <taxon>Ploima</taxon>
        <taxon>Brachionidae</taxon>
        <taxon>Brachionus</taxon>
    </lineage>
</organism>
<keyword evidence="2" id="KW-1185">Reference proteome</keyword>
<evidence type="ECO:0000313" key="2">
    <source>
        <dbReference type="Proteomes" id="UP000276133"/>
    </source>
</evidence>
<name>A0A3M7QUJ1_BRAPC</name>
<sequence length="157" mass="18151">NEVYDRDNTSFCKQIKNVEEKLYIFCLDYDPNTMVELVNSLFRCNNMGLVDSSSPLELITEFKSIKMVRLKNNFSVNKNCKKKHVFLDLAGYVTRRGHIICDQSLGHILCDPPWKGKHKKQDSIDPIAVDRFKSIQYSHVWLISSSQHARSSQLPPC</sequence>
<reference evidence="1 2" key="1">
    <citation type="journal article" date="2018" name="Sci. Rep.">
        <title>Genomic signatures of local adaptation to the degree of environmental predictability in rotifers.</title>
        <authorList>
            <person name="Franch-Gras L."/>
            <person name="Hahn C."/>
            <person name="Garcia-Roger E.M."/>
            <person name="Carmona M.J."/>
            <person name="Serra M."/>
            <person name="Gomez A."/>
        </authorList>
    </citation>
    <scope>NUCLEOTIDE SEQUENCE [LARGE SCALE GENOMIC DNA]</scope>
    <source>
        <strain evidence="1">HYR1</strain>
    </source>
</reference>
<feature type="non-terminal residue" evidence="1">
    <location>
        <position position="1"/>
    </location>
</feature>
<dbReference type="Proteomes" id="UP000276133">
    <property type="component" value="Unassembled WGS sequence"/>
</dbReference>
<accession>A0A3M7QUJ1</accession>